<protein>
    <submittedName>
        <fullName evidence="1">Uncharacterized protein</fullName>
    </submittedName>
</protein>
<gene>
    <name evidence="1" type="ORF">TMPK1_08710</name>
</gene>
<dbReference type="EMBL" id="BOPV01000001">
    <property type="protein sequence ID" value="GIL38634.1"/>
    <property type="molecule type" value="Genomic_DNA"/>
</dbReference>
<accession>A0A8S8X7X1</accession>
<evidence type="ECO:0000313" key="2">
    <source>
        <dbReference type="Proteomes" id="UP000681075"/>
    </source>
</evidence>
<sequence>MTKRGHRVPERVFERDAGVIAGERYPSRCRGLHGADPTKSRMAEAMAGLVALVGSRYAKVEFLSEGRIA</sequence>
<dbReference type="AlphaFoldDB" id="A0A8S8X7X1"/>
<comment type="caution">
    <text evidence="1">The sequence shown here is derived from an EMBL/GenBank/DDBJ whole genome shotgun (WGS) entry which is preliminary data.</text>
</comment>
<evidence type="ECO:0000313" key="1">
    <source>
        <dbReference type="EMBL" id="GIL38634.1"/>
    </source>
</evidence>
<reference evidence="1" key="1">
    <citation type="submission" date="2021-02" db="EMBL/GenBank/DDBJ databases">
        <title>Genome sequence of Rhodospirillales sp. strain TMPK1 isolated from soil.</title>
        <authorList>
            <person name="Nakai R."/>
            <person name="Kusada H."/>
            <person name="Tamaki H."/>
        </authorList>
    </citation>
    <scope>NUCLEOTIDE SEQUENCE</scope>
    <source>
        <strain evidence="1">TMPK1</strain>
    </source>
</reference>
<keyword evidence="2" id="KW-1185">Reference proteome</keyword>
<name>A0A8S8X7X1_9PROT</name>
<dbReference type="Proteomes" id="UP000681075">
    <property type="component" value="Unassembled WGS sequence"/>
</dbReference>
<proteinExistence type="predicted"/>
<organism evidence="1 2">
    <name type="scientific">Roseiterribacter gracilis</name>
    <dbReference type="NCBI Taxonomy" id="2812848"/>
    <lineage>
        <taxon>Bacteria</taxon>
        <taxon>Pseudomonadati</taxon>
        <taxon>Pseudomonadota</taxon>
        <taxon>Alphaproteobacteria</taxon>
        <taxon>Rhodospirillales</taxon>
        <taxon>Roseiterribacteraceae</taxon>
        <taxon>Roseiterribacter</taxon>
    </lineage>
</organism>